<dbReference type="Proteomes" id="UP000824151">
    <property type="component" value="Unassembled WGS sequence"/>
</dbReference>
<reference evidence="1" key="2">
    <citation type="submission" date="2021-04" db="EMBL/GenBank/DDBJ databases">
        <authorList>
            <person name="Gilroy R."/>
        </authorList>
    </citation>
    <scope>NUCLEOTIDE SEQUENCE</scope>
    <source>
        <strain evidence="1">ChiHejej3B27-3195</strain>
    </source>
</reference>
<accession>A0A9D1UT05</accession>
<evidence type="ECO:0000313" key="1">
    <source>
        <dbReference type="EMBL" id="HIW99886.1"/>
    </source>
</evidence>
<evidence type="ECO:0000313" key="2">
    <source>
        <dbReference type="Proteomes" id="UP000824151"/>
    </source>
</evidence>
<proteinExistence type="predicted"/>
<dbReference type="EMBL" id="DXGD01000262">
    <property type="protein sequence ID" value="HIW99886.1"/>
    <property type="molecule type" value="Genomic_DNA"/>
</dbReference>
<dbReference type="Gene3D" id="3.40.50.300">
    <property type="entry name" value="P-loop containing nucleotide triphosphate hydrolases"/>
    <property type="match status" value="1"/>
</dbReference>
<gene>
    <name evidence="1" type="ORF">H9871_07050</name>
</gene>
<dbReference type="SUPFAM" id="SSF52540">
    <property type="entry name" value="P-loop containing nucleoside triphosphate hydrolases"/>
    <property type="match status" value="1"/>
</dbReference>
<dbReference type="AlphaFoldDB" id="A0A9D1UT05"/>
<protein>
    <submittedName>
        <fullName evidence="1">AAA family ATPase</fullName>
    </submittedName>
</protein>
<comment type="caution">
    <text evidence="1">The sequence shown here is derived from an EMBL/GenBank/DDBJ whole genome shotgun (WGS) entry which is preliminary data.</text>
</comment>
<dbReference type="InterPro" id="IPR027417">
    <property type="entry name" value="P-loop_NTPase"/>
</dbReference>
<reference evidence="1" key="1">
    <citation type="journal article" date="2021" name="PeerJ">
        <title>Extensive microbial diversity within the chicken gut microbiome revealed by metagenomics and culture.</title>
        <authorList>
            <person name="Gilroy R."/>
            <person name="Ravi A."/>
            <person name="Getino M."/>
            <person name="Pursley I."/>
            <person name="Horton D.L."/>
            <person name="Alikhan N.F."/>
            <person name="Baker D."/>
            <person name="Gharbi K."/>
            <person name="Hall N."/>
            <person name="Watson M."/>
            <person name="Adriaenssens E.M."/>
            <person name="Foster-Nyarko E."/>
            <person name="Jarju S."/>
            <person name="Secka A."/>
            <person name="Antonio M."/>
            <person name="Oren A."/>
            <person name="Chaudhuri R.R."/>
            <person name="La Ragione R."/>
            <person name="Hildebrand F."/>
            <person name="Pallen M.J."/>
        </authorList>
    </citation>
    <scope>NUCLEOTIDE SEQUENCE</scope>
    <source>
        <strain evidence="1">ChiHejej3B27-3195</strain>
    </source>
</reference>
<sequence>MRGPAFVIFLNGVYGVGKSAALEHIGDQLADRGMPFSLMDVDWFHRSWPVAEDDPDNVALEARNIASVWETYQTAGPRQLIMSGVITSQEALARYERATQLRVRPIRLTASFDVVRARLRARYSSSQSSVLEWHMERLEGLEAELNAACVDEAALDTTHRSAQEVACRVLKHFGMSHHAL</sequence>
<name>A0A9D1UT05_9MICC</name>
<organism evidence="1 2">
    <name type="scientific">Candidatus Nesterenkonia stercoripullorum</name>
    <dbReference type="NCBI Taxonomy" id="2838701"/>
    <lineage>
        <taxon>Bacteria</taxon>
        <taxon>Bacillati</taxon>
        <taxon>Actinomycetota</taxon>
        <taxon>Actinomycetes</taxon>
        <taxon>Micrococcales</taxon>
        <taxon>Micrococcaceae</taxon>
        <taxon>Nesterenkonia</taxon>
    </lineage>
</organism>